<evidence type="ECO:0000256" key="1">
    <source>
        <dbReference type="ARBA" id="ARBA00009500"/>
    </source>
</evidence>
<dbReference type="InterPro" id="IPR000215">
    <property type="entry name" value="Serpin_fam"/>
</dbReference>
<feature type="domain" description="Serpin" evidence="4">
    <location>
        <begin position="1"/>
        <end position="205"/>
    </location>
</feature>
<dbReference type="PANTHER" id="PTHR11461">
    <property type="entry name" value="SERINE PROTEASE INHIBITOR, SERPIN"/>
    <property type="match status" value="1"/>
</dbReference>
<dbReference type="EMBL" id="JARBJD010000150">
    <property type="protein sequence ID" value="KAK2949724.1"/>
    <property type="molecule type" value="Genomic_DNA"/>
</dbReference>
<dbReference type="GO" id="GO:0004867">
    <property type="term" value="F:serine-type endopeptidase inhibitor activity"/>
    <property type="evidence" value="ECO:0007669"/>
    <property type="project" value="UniProtKB-KW"/>
</dbReference>
<dbReference type="InterPro" id="IPR036186">
    <property type="entry name" value="Serpin_sf"/>
</dbReference>
<evidence type="ECO:0000259" key="4">
    <source>
        <dbReference type="SMART" id="SM00093"/>
    </source>
</evidence>
<name>A0ABQ9XE93_9EUKA</name>
<protein>
    <submittedName>
        <fullName evidence="5">Serine protease inhibitor 4, serpin-4</fullName>
    </submittedName>
</protein>
<comment type="similarity">
    <text evidence="1 2">Belongs to the serpin family.</text>
</comment>
<feature type="region of interest" description="Disordered" evidence="3">
    <location>
        <begin position="1253"/>
        <end position="1309"/>
    </location>
</feature>
<dbReference type="SUPFAM" id="SSF56574">
    <property type="entry name" value="Serpins"/>
    <property type="match status" value="1"/>
</dbReference>
<dbReference type="Proteomes" id="UP001281761">
    <property type="component" value="Unassembled WGS sequence"/>
</dbReference>
<feature type="compositionally biased region" description="Polar residues" evidence="3">
    <location>
        <begin position="898"/>
        <end position="907"/>
    </location>
</feature>
<dbReference type="Pfam" id="PF00079">
    <property type="entry name" value="Serpin"/>
    <property type="match status" value="1"/>
</dbReference>
<evidence type="ECO:0000313" key="5">
    <source>
        <dbReference type="EMBL" id="KAK2949724.1"/>
    </source>
</evidence>
<evidence type="ECO:0000256" key="3">
    <source>
        <dbReference type="SAM" id="MobiDB-lite"/>
    </source>
</evidence>
<dbReference type="Gene3D" id="3.30.497.10">
    <property type="entry name" value="Antithrombin, subunit I, domain 2"/>
    <property type="match status" value="1"/>
</dbReference>
<reference evidence="5 6" key="1">
    <citation type="journal article" date="2022" name="bioRxiv">
        <title>Genomics of Preaxostyla Flagellates Illuminates Evolutionary Transitions and the Path Towards Mitochondrial Loss.</title>
        <authorList>
            <person name="Novak L.V.F."/>
            <person name="Treitli S.C."/>
            <person name="Pyrih J."/>
            <person name="Halakuc P."/>
            <person name="Pipaliya S.V."/>
            <person name="Vacek V."/>
            <person name="Brzon O."/>
            <person name="Soukal P."/>
            <person name="Eme L."/>
            <person name="Dacks J.B."/>
            <person name="Karnkowska A."/>
            <person name="Elias M."/>
            <person name="Hampl V."/>
        </authorList>
    </citation>
    <scope>NUCLEOTIDE SEQUENCE [LARGE SCALE GENOMIC DNA]</scope>
    <source>
        <strain evidence="5">NAU3</strain>
        <tissue evidence="5">Gut</tissue>
    </source>
</reference>
<proteinExistence type="inferred from homology"/>
<organism evidence="5 6">
    <name type="scientific">Blattamonas nauphoetae</name>
    <dbReference type="NCBI Taxonomy" id="2049346"/>
    <lineage>
        <taxon>Eukaryota</taxon>
        <taxon>Metamonada</taxon>
        <taxon>Preaxostyla</taxon>
        <taxon>Oxymonadida</taxon>
        <taxon>Blattamonas</taxon>
    </lineage>
</organism>
<feature type="compositionally biased region" description="Basic and acidic residues" evidence="3">
    <location>
        <begin position="877"/>
        <end position="891"/>
    </location>
</feature>
<keyword evidence="5" id="KW-0722">Serine protease inhibitor</keyword>
<sequence length="1309" mass="149528">MLLVNAIHFKHQFSIKFNDRDTFYEDFTWFNGQKRKVKMMHMTNDLRYLHTQNVSLVNLGYTHPDARMLLILPHHHGQKALEEAIEHCFDPATFESLVQEGNIRDVELSVPRFEMKCTESLKGPLSRLGMDRAFSNDAEFPHISPEHLTLDDVVHRSVLKVNEEGTEAVAVTAFWAMGMTSAQPPPFPPLEFKLNRPFIVVFRLSNDVCLTSDALAILDELYDLVQAAASPPQNDDVSLSNQTIPEESSVFMKAWAALDSFFRRVQNFRNEQSLQKQFNKFVSAYGSLPTIIKSDTQQFFSLFNVWWSTHPRDFNSPEFQRRYDEMRYALESSETKAKEKIEQQKKRSRLVFRNLQISIDSSIVPLHQTEIPNFEEDTEYAKPFNKAKYIFVKKMIPSIYHVVTGTPGIGKSAIRMPLITLTMSLGANEVKTARHGEPSFIFVNRNKITNTTDPIPCDYDEQSFQDKPLDPIGKANITINRNSHPTVHIERDTSCYTYDVFMCQPSSENEVYDPEQVYSSQEFIGQLTVPSIHHFPHFFKLFVNQGNQVENRLRGATWHIVDDFTLRSAHIPLREHVVLLASAKERWDKITTYKQLIAPIFLYNMPTLLFPEMINMFNAIPCPYECDPKPTSPMMRAQNAIRLQGMIPRDVFAQRVLNTQYRSIHSSSPQFDPMNYFAQPATQIVSIAQFEPQGNVSIGDNRIPAMTATTTPILARALEEEVNKNPHAVRCAYCGSLVTEDFPNHYCNGMQECFPSIEPNQDLIDLVYSNNPDVETTDEHIHLTIHIPPSDKHDKTKEEERYDAFVAETSGIPHKGMSSESPPPQQSPSPQKQYVEVTCTSVIPDPPDVYRTPFCTKQTENEGPEEEDTEEEEETESTQHRFRSENAHDAPSRPVPSGVSTQQVSGSPNALSTIIDAHCLWSGRFRMSCEQVGKCQYKPIKLNEQPYQSLMFDLPSVDITEPTHNMQYMLPAVPNASVDPLDLYPKHVANQLRSKRVEEESLWQRLTCMNPLTGMGDAVQTGEKELTKRPTNVTKPTHNKQYMLPAVPCARIGPLDVSSESVTDYLRSKRVEYEYFWQWLNRKNAPAGMGDALEADEAELSERIRNSGNENEKSRVTCLLARELLLRSRLSLHKREVDAAWFFFRQSKQRMVLNDTAEVEYELMLASDSGPDASFRGSDELDGALMNARDCFGQRAQEFPEDSNLTTIHIGICNENHFASLHNVPEVQKTSQRELQEEAKKVEKGKQVLLKPTIVVEKQIRDKPTQTEKESTTTETDDDQKRAPKRQKQKKDQLPESSLPPMPTDNLIP</sequence>
<keyword evidence="5" id="KW-0646">Protease inhibitor</keyword>
<dbReference type="InterPro" id="IPR023796">
    <property type="entry name" value="Serpin_dom"/>
</dbReference>
<accession>A0ABQ9XE93</accession>
<feature type="compositionally biased region" description="Acidic residues" evidence="3">
    <location>
        <begin position="862"/>
        <end position="876"/>
    </location>
</feature>
<evidence type="ECO:0000256" key="2">
    <source>
        <dbReference type="RuleBase" id="RU000411"/>
    </source>
</evidence>
<comment type="caution">
    <text evidence="5">The sequence shown here is derived from an EMBL/GenBank/DDBJ whole genome shotgun (WGS) entry which is preliminary data.</text>
</comment>
<feature type="region of interest" description="Disordered" evidence="3">
    <location>
        <begin position="811"/>
        <end position="907"/>
    </location>
</feature>
<gene>
    <name evidence="5" type="ORF">BLNAU_15298</name>
</gene>
<dbReference type="Gene3D" id="2.30.39.10">
    <property type="entry name" value="Alpha-1-antitrypsin, domain 1"/>
    <property type="match status" value="1"/>
</dbReference>
<dbReference type="SMART" id="SM00093">
    <property type="entry name" value="SERPIN"/>
    <property type="match status" value="1"/>
</dbReference>
<dbReference type="InterPro" id="IPR042178">
    <property type="entry name" value="Serpin_sf_1"/>
</dbReference>
<dbReference type="InterPro" id="IPR042185">
    <property type="entry name" value="Serpin_sf_2"/>
</dbReference>
<feature type="compositionally biased region" description="Basic and acidic residues" evidence="3">
    <location>
        <begin position="1258"/>
        <end position="1272"/>
    </location>
</feature>
<evidence type="ECO:0000313" key="6">
    <source>
        <dbReference type="Proteomes" id="UP001281761"/>
    </source>
</evidence>
<keyword evidence="6" id="KW-1185">Reference proteome</keyword>
<dbReference type="PANTHER" id="PTHR11461:SF211">
    <property type="entry name" value="GH10112P-RELATED"/>
    <property type="match status" value="1"/>
</dbReference>